<evidence type="ECO:0000313" key="1">
    <source>
        <dbReference type="EMBL" id="KFA92304.1"/>
    </source>
</evidence>
<organism evidence="1 2">
    <name type="scientific">Archangium violaceum Cb vi76</name>
    <dbReference type="NCBI Taxonomy" id="1406225"/>
    <lineage>
        <taxon>Bacteria</taxon>
        <taxon>Pseudomonadati</taxon>
        <taxon>Myxococcota</taxon>
        <taxon>Myxococcia</taxon>
        <taxon>Myxococcales</taxon>
        <taxon>Cystobacterineae</taxon>
        <taxon>Archangiaceae</taxon>
        <taxon>Archangium</taxon>
    </lineage>
</organism>
<proteinExistence type="predicted"/>
<reference evidence="1 2" key="1">
    <citation type="submission" date="2014-07" db="EMBL/GenBank/DDBJ databases">
        <title>Draft Genome Sequence of Gephyronic Acid Producer, Cystobacter violaceus Strain Cb vi76.</title>
        <authorList>
            <person name="Stevens D.C."/>
            <person name="Young J."/>
            <person name="Carmichael R."/>
            <person name="Tan J."/>
            <person name="Taylor R.E."/>
        </authorList>
    </citation>
    <scope>NUCLEOTIDE SEQUENCE [LARGE SCALE GENOMIC DNA]</scope>
    <source>
        <strain evidence="1 2">Cb vi76</strain>
    </source>
</reference>
<dbReference type="Proteomes" id="UP000028547">
    <property type="component" value="Unassembled WGS sequence"/>
</dbReference>
<dbReference type="EMBL" id="JPMI01000099">
    <property type="protein sequence ID" value="KFA92304.1"/>
    <property type="molecule type" value="Genomic_DNA"/>
</dbReference>
<accession>A0A084SV19</accession>
<evidence type="ECO:0008006" key="3">
    <source>
        <dbReference type="Google" id="ProtNLM"/>
    </source>
</evidence>
<evidence type="ECO:0000313" key="2">
    <source>
        <dbReference type="Proteomes" id="UP000028547"/>
    </source>
</evidence>
<gene>
    <name evidence="1" type="ORF">Q664_16345</name>
</gene>
<dbReference type="Gene3D" id="2.60.40.1080">
    <property type="match status" value="1"/>
</dbReference>
<comment type="caution">
    <text evidence="1">The sequence shown here is derived from an EMBL/GenBank/DDBJ whole genome shotgun (WGS) entry which is preliminary data.</text>
</comment>
<sequence>MCAGGSCAPRPECTQAMDCAEGFACTEGRCQCGSDAACAANQSCRDGRCVTAAACTSAADCPAGQRCEVVQGVCQAPCTQATDCAPGVDPRVASLLYVCRAGDCLRQCLNDQLCGAGFICEAGTCARAGCATRADCPSGQYCTSATAGRCLEYQVCGSNAECGPNTECRAFTSGTCPPGFDCATKICQELPRCLLDSDCSGAAYCRDSHCQPGSVCTDSSQCASGFTCVASRCVPGGCRGHADCASGEACTDGACRPAPPAANIVSIALTPRVATLVVGDTTRLSLVAFTLDGASFPLSEGNFSALDSSGSPSGAVTVSSSGLVTAVSAGTVRVQARPAGAAVSPQEATLTVLPALESGRRLIVVDAASRRPIAGVEVLGCDAPPTSGPCPAPVTVTTDAAGVALFPGFTGATASFSAASGEPRADGRPRYDRVSVVSTPARDVLLPLGENPVHGAAGFNAGISFNEVHSSGELSLGVSVLSAGDPTSVDLSNLFGESFLVPLPGLTQRIPVPGSVVASASLGLAGTTELKTRSYGLGQAGRRTAVAFAGKLPLSRATNLRATDLLAYTGAMDYALQAFTSITHLPYAPDETDLDGDGLCSDTTRCTGSEDLPAYSRFTGLTHRPRRGQLRRTEVVIPNLPSGFDTAVIAAVELSSEAGVMPVGLASQTAGAAQPDGSRPVPPVLLRSGAPYGGAEAGTPGVWAFAASATSGASVSGSIVRAASLPTRVSVPTFLPLPTAAYTSASRTLTPSVTSWNALAGAGAGLARVTLTGAQGRHVVFFALVSGGAAIRVPDSPTGASADPAGETGVSLEIAALRLAPGVSAEGLLDTPGVNLLQFPVVLDAYSRSRPQ</sequence>
<dbReference type="AlphaFoldDB" id="A0A084SV19"/>
<protein>
    <recommendedName>
        <fullName evidence="3">BIG2 domain-containing protein</fullName>
    </recommendedName>
</protein>
<name>A0A084SV19_9BACT</name>